<dbReference type="InterPro" id="IPR004277">
    <property type="entry name" value="PSS"/>
</dbReference>
<comment type="pathway">
    <text evidence="1">Phospholipid metabolism; phosphatidylserine biosynthesis.</text>
</comment>
<keyword evidence="1" id="KW-0594">Phospholipid biosynthesis</keyword>
<keyword evidence="1" id="KW-1133">Transmembrane helix</keyword>
<evidence type="ECO:0000313" key="5">
    <source>
        <dbReference type="EMBL" id="VDH94486.1"/>
    </source>
</evidence>
<dbReference type="Proteomes" id="UP000596742">
    <property type="component" value="Unassembled WGS sequence"/>
</dbReference>
<dbReference type="GO" id="GO:0005789">
    <property type="term" value="C:endoplasmic reticulum membrane"/>
    <property type="evidence" value="ECO:0007669"/>
    <property type="project" value="UniProtKB-SubCell"/>
</dbReference>
<accession>A0A8B6BRM8</accession>
<protein>
    <recommendedName>
        <fullName evidence="1">Phosphatidylserine synthase</fullName>
        <ecNumber evidence="1">2.7.8.29</ecNumber>
    </recommendedName>
    <alternativeName>
        <fullName evidence="1">Serine-exchange enzyme</fullName>
    </alternativeName>
</protein>
<feature type="transmembrane region" description="Helical" evidence="1">
    <location>
        <begin position="507"/>
        <end position="527"/>
    </location>
</feature>
<evidence type="ECO:0000259" key="3">
    <source>
        <dbReference type="Pfam" id="PF00350"/>
    </source>
</evidence>
<name>A0A8B6BRM8_MYTGA</name>
<feature type="coiled-coil region" evidence="2">
    <location>
        <begin position="1250"/>
        <end position="1287"/>
    </location>
</feature>
<feature type="transmembrane region" description="Helical" evidence="1">
    <location>
        <begin position="481"/>
        <end position="501"/>
    </location>
</feature>
<feature type="transmembrane region" description="Helical" evidence="1">
    <location>
        <begin position="394"/>
        <end position="415"/>
    </location>
</feature>
<comment type="caution">
    <text evidence="1">Lacks conserved residue(s) required for the propagation of feature annotation.</text>
</comment>
<dbReference type="PANTHER" id="PTHR26392">
    <property type="entry name" value="MITOGEN-ACTIVATED PROTEIN KINASE KINASE KINASE 7-RELATED"/>
    <property type="match status" value="1"/>
</dbReference>
<dbReference type="EC" id="2.7.8.29" evidence="1"/>
<keyword evidence="1" id="KW-1208">Phospholipid metabolism</keyword>
<gene>
    <name evidence="5" type="ORF">MGAL_10B003497</name>
</gene>
<dbReference type="InterPro" id="IPR045063">
    <property type="entry name" value="Dynamin_N"/>
</dbReference>
<comment type="similarity">
    <text evidence="1">Belongs to the phosphatidyl serine synthase family.</text>
</comment>
<feature type="domain" description="Dynamin N-terminal" evidence="3">
    <location>
        <begin position="744"/>
        <end position="875"/>
    </location>
</feature>
<organism evidence="5 6">
    <name type="scientific">Mytilus galloprovincialis</name>
    <name type="common">Mediterranean mussel</name>
    <dbReference type="NCBI Taxonomy" id="29158"/>
    <lineage>
        <taxon>Eukaryota</taxon>
        <taxon>Metazoa</taxon>
        <taxon>Spiralia</taxon>
        <taxon>Lophotrochozoa</taxon>
        <taxon>Mollusca</taxon>
        <taxon>Bivalvia</taxon>
        <taxon>Autobranchia</taxon>
        <taxon>Pteriomorphia</taxon>
        <taxon>Mytilida</taxon>
        <taxon>Mytiloidea</taxon>
        <taxon>Mytilidae</taxon>
        <taxon>Mytilinae</taxon>
        <taxon>Mytilus</taxon>
    </lineage>
</organism>
<keyword evidence="6" id="KW-1185">Reference proteome</keyword>
<keyword evidence="1" id="KW-0443">Lipid metabolism</keyword>
<evidence type="ECO:0000256" key="1">
    <source>
        <dbReference type="RuleBase" id="RU368094"/>
    </source>
</evidence>
<reference evidence="5" key="1">
    <citation type="submission" date="2018-11" db="EMBL/GenBank/DDBJ databases">
        <authorList>
            <person name="Alioto T."/>
            <person name="Alioto T."/>
        </authorList>
    </citation>
    <scope>NUCLEOTIDE SEQUENCE</scope>
</reference>
<comment type="function">
    <text evidence="1">Catalyzes a base-exchange reaction in which the polar head group of phosphatidylethanolamine (PE) is replaced by L-serine.</text>
</comment>
<keyword evidence="1" id="KW-0256">Endoplasmic reticulum</keyword>
<evidence type="ECO:0000259" key="4">
    <source>
        <dbReference type="Pfam" id="PF18738"/>
    </source>
</evidence>
<dbReference type="Pfam" id="PF18738">
    <property type="entry name" value="HEPN_DZIP3"/>
    <property type="match status" value="1"/>
</dbReference>
<dbReference type="Gene3D" id="3.40.50.300">
    <property type="entry name" value="P-loop containing nucleotide triphosphate hydrolases"/>
    <property type="match status" value="1"/>
</dbReference>
<dbReference type="OrthoDB" id="10265393at2759"/>
<dbReference type="GO" id="GO:0106245">
    <property type="term" value="F:L-serine-phosphatidylethanolamine phosphatidyltransferase activity"/>
    <property type="evidence" value="ECO:0007669"/>
    <property type="project" value="UniProtKB-UniRule"/>
</dbReference>
<keyword evidence="2" id="KW-0175">Coiled coil</keyword>
<dbReference type="GO" id="GO:0006659">
    <property type="term" value="P:phosphatidylserine biosynthetic process"/>
    <property type="evidence" value="ECO:0007669"/>
    <property type="project" value="UniProtKB-UniRule"/>
</dbReference>
<dbReference type="Pfam" id="PF03034">
    <property type="entry name" value="PSS"/>
    <property type="match status" value="1"/>
</dbReference>
<dbReference type="InterPro" id="IPR041249">
    <property type="entry name" value="HEPN_DZIP3"/>
</dbReference>
<comment type="subcellular location">
    <subcellularLocation>
        <location evidence="1">Endoplasmic reticulum membrane</location>
        <topology evidence="1">Multi-pass membrane protein</topology>
    </subcellularLocation>
</comment>
<feature type="domain" description="DZIP3-like HEPN" evidence="4">
    <location>
        <begin position="56"/>
        <end position="148"/>
    </location>
</feature>
<dbReference type="InterPro" id="IPR027417">
    <property type="entry name" value="P-loop_NTPase"/>
</dbReference>
<keyword evidence="1" id="KW-0444">Lipid biosynthesis</keyword>
<evidence type="ECO:0000313" key="6">
    <source>
        <dbReference type="Proteomes" id="UP000596742"/>
    </source>
</evidence>
<dbReference type="PANTHER" id="PTHR26392:SF92">
    <property type="entry name" value="PROTEIN KINASE DOMAIN-CONTAINING PROTEIN"/>
    <property type="match status" value="1"/>
</dbReference>
<feature type="transmembrane region" description="Helical" evidence="1">
    <location>
        <begin position="576"/>
        <end position="593"/>
    </location>
</feature>
<proteinExistence type="inferred from homology"/>
<comment type="catalytic activity">
    <reaction evidence="1">
        <text>a 1,2-diacyl-sn-glycero-3-phosphoethanolamine + L-serine = a 1,2-diacyl-sn-glycero-3-phospho-L-serine + ethanolamine</text>
        <dbReference type="Rhea" id="RHEA:27606"/>
        <dbReference type="ChEBI" id="CHEBI:33384"/>
        <dbReference type="ChEBI" id="CHEBI:57262"/>
        <dbReference type="ChEBI" id="CHEBI:57603"/>
        <dbReference type="ChEBI" id="CHEBI:64612"/>
        <dbReference type="EC" id="2.7.8.29"/>
    </reaction>
</comment>
<evidence type="ECO:0000256" key="2">
    <source>
        <dbReference type="SAM" id="Coils"/>
    </source>
</evidence>
<sequence length="1290" mass="148617">MSLEYSTEMESGDNRCAKCSLVILRELTRVMQDLLEHAPIPATHLYNTIQDDDYFKRNHLNDDQIKMVESLNTHGYGIVDISLAYKLIANYYSIYIPRPSQGWGKEPTSTQTKIGDDIERIRILRNQFVHLVNTNLSVESFNKFFTECIKIGRRVDGYLSKPANDSYESKIKGYHDNSLDSVLARKHLDAMAEIEKLKMAGKIDILITFHGIDDSEHTISVINSMKETFTTKNIRVKTVVRGCINVFIEVEKKVIVDEVMFESEICIFIQKLCNICKLTCIAQETANAVITTTEGDFECESEINTLEAYSEADQAQEKFTTTLENLFKELAGKGNKENMIGNDDMENAFDPLATERSGLHSQNEVQADKLSASRGDQKSIGHVFDCPFTRPHPALWRIVFGLSVLYFHILVFFLFQNRQDVRKMIEWLYPDLKGVGLSEKEYAVNCSQIDVARIWSHLDLFAVAHFLGWTMKALLIRHYGILWTISVLWEFSEIVFCHLLPNFAECWWDSLILDVLICNGLGIWIGMEICKKLEMRNYHWESIKDIHSTSGKIRRAVLQFTPASWTHVRWLDPNSSYMRIVAICIIIIFWQVVELNTFFLKHILEIQESHPLNLWRLTLISLISAPTIRQWYVYVTDVQCRRVGVQCWMFCAITLTEAILCCKLGLELFKQTSVIYLLLWLTIQTLHEGVYLTQAELESEAKNGSYPNSPKRTITNMNGQSLISKTKDKDVKYNLRKREIQLTTGETSAGKTTLINQLVGKHVFYTSNLAATGTVCRIRNSNSLSVKTHLKDQLLTFEKKAANLDELKSIIRQYTSIDKNPPEMIDVYLPVPILKGNVIIVDTPGIGENDNLDNILLDFLPHAVSFIFIVNASNAGGIHKDRLLRILKTVLEKRNEMPCFDPEEVIFLTNQWDNIKNKKDDGDEEDPHTRTMNQIKSKLEAGWPSFCTDQLFKISLEQVRKRQKTPFTTEFKTFQLKLDETIEKNKNKRVEYYFRFVKRFAVNAEMGIVSRINLLKQSDEDRRKLVSKNNETVTKLSSVTGKKKKAAEKYKNEVIIKLAELLLTYLMSGNGRNELLCPQGWKDINSVPLTSFTEDIFTRINIGINRWCAGEDVQNVIREIESKMKDLLSDVQTMIHNIEEDITGFTRSINDVSFCVFTRSALRMTLMSNGITFLEFVRSLVLGVTFRDLSRHLVKEKRAIAIYEKWLSTFTYDHILDSFEENFGAEHDKVIHQIFEVEIPQKIAGFSLTINKLQAELNDNKKKNRSFTELQRLVQDLHTRIEEFEDEALI</sequence>
<dbReference type="EMBL" id="UYJE01000597">
    <property type="protein sequence ID" value="VDH94486.1"/>
    <property type="molecule type" value="Genomic_DNA"/>
</dbReference>
<dbReference type="SUPFAM" id="SSF52540">
    <property type="entry name" value="P-loop containing nucleoside triphosphate hydrolases"/>
    <property type="match status" value="1"/>
</dbReference>
<dbReference type="UniPathway" id="UPA00948"/>
<keyword evidence="1 5" id="KW-0808">Transferase</keyword>
<dbReference type="Pfam" id="PF00350">
    <property type="entry name" value="Dynamin_N"/>
    <property type="match status" value="1"/>
</dbReference>
<keyword evidence="1" id="KW-0472">Membrane</keyword>
<keyword evidence="1" id="KW-0812">Transmembrane</keyword>
<comment type="caution">
    <text evidence="5">The sequence shown here is derived from an EMBL/GenBank/DDBJ whole genome shotgun (WGS) entry which is preliminary data.</text>
</comment>